<dbReference type="PANTHER" id="PTHR34075">
    <property type="entry name" value="BLR3430 PROTEIN"/>
    <property type="match status" value="1"/>
</dbReference>
<dbReference type="PANTHER" id="PTHR34075:SF5">
    <property type="entry name" value="BLR3430 PROTEIN"/>
    <property type="match status" value="1"/>
</dbReference>
<dbReference type="EMBL" id="CAEZVC010000102">
    <property type="protein sequence ID" value="CAB4630784.1"/>
    <property type="molecule type" value="Genomic_DNA"/>
</dbReference>
<dbReference type="EMBL" id="CAEUNJ010000059">
    <property type="protein sequence ID" value="CAB4372192.1"/>
    <property type="molecule type" value="Genomic_DNA"/>
</dbReference>
<dbReference type="Pfam" id="PF01796">
    <property type="entry name" value="OB_ChsH2_C"/>
    <property type="match status" value="1"/>
</dbReference>
<dbReference type="InterPro" id="IPR012340">
    <property type="entry name" value="NA-bd_OB-fold"/>
</dbReference>
<feature type="domain" description="ChsH2 rubredoxin-like zinc ribbon" evidence="2">
    <location>
        <begin position="192"/>
        <end position="221"/>
    </location>
</feature>
<evidence type="ECO:0000313" key="10">
    <source>
        <dbReference type="EMBL" id="CAB5076097.1"/>
    </source>
</evidence>
<reference evidence="5" key="1">
    <citation type="submission" date="2020-05" db="EMBL/GenBank/DDBJ databases">
        <authorList>
            <person name="Chiriac C."/>
            <person name="Salcher M."/>
            <person name="Ghai R."/>
            <person name="Kavagutti S V."/>
        </authorList>
    </citation>
    <scope>NUCLEOTIDE SEQUENCE</scope>
</reference>
<dbReference type="SUPFAM" id="SSF50249">
    <property type="entry name" value="Nucleic acid-binding proteins"/>
    <property type="match status" value="2"/>
</dbReference>
<dbReference type="EMBL" id="CAFAAD010000062">
    <property type="protein sequence ID" value="CAB4792574.1"/>
    <property type="molecule type" value="Genomic_DNA"/>
</dbReference>
<dbReference type="EMBL" id="CAESAL010000005">
    <property type="protein sequence ID" value="CAB4332048.1"/>
    <property type="molecule type" value="Genomic_DNA"/>
</dbReference>
<dbReference type="Pfam" id="PF12172">
    <property type="entry name" value="zf-ChsH2"/>
    <property type="match status" value="1"/>
</dbReference>
<evidence type="ECO:0000259" key="2">
    <source>
        <dbReference type="Pfam" id="PF12172"/>
    </source>
</evidence>
<dbReference type="EMBL" id="CAEZTY010000007">
    <property type="protein sequence ID" value="CAB4577992.1"/>
    <property type="molecule type" value="Genomic_DNA"/>
</dbReference>
<name>A0A6J6ENG2_9ZZZZ</name>
<evidence type="ECO:0000313" key="9">
    <source>
        <dbReference type="EMBL" id="CAB4943646.1"/>
    </source>
</evidence>
<gene>
    <name evidence="5" type="ORF">UFOPK1762_00337</name>
    <name evidence="6" type="ORF">UFOPK1906_01444</name>
    <name evidence="7" type="ORF">UFOPK2624_00545</name>
    <name evidence="8" type="ORF">UFOPK2969_00958</name>
    <name evidence="3" type="ORF">UFOPK3331_00272</name>
    <name evidence="9" type="ORF">UFOPK3785_00368</name>
    <name evidence="4" type="ORF">UFOPK4201_01325</name>
    <name evidence="10" type="ORF">UFOPK4371_00651</name>
</gene>
<evidence type="ECO:0000313" key="5">
    <source>
        <dbReference type="EMBL" id="CAB4577992.1"/>
    </source>
</evidence>
<evidence type="ECO:0000313" key="7">
    <source>
        <dbReference type="EMBL" id="CAB4700951.1"/>
    </source>
</evidence>
<organism evidence="5">
    <name type="scientific">freshwater metagenome</name>
    <dbReference type="NCBI Taxonomy" id="449393"/>
    <lineage>
        <taxon>unclassified sequences</taxon>
        <taxon>metagenomes</taxon>
        <taxon>ecological metagenomes</taxon>
    </lineage>
</organism>
<dbReference type="InterPro" id="IPR022002">
    <property type="entry name" value="ChsH2_Znr"/>
</dbReference>
<sequence>MADTVQEFVFNLTFPFTRTLGSTLSTFSSALAQGQIIGVRTGGRVIAPPLEYDPDSAADSGTDWVRVGPKGTVSTWTWVPEPTNLHPLDHAFGFAFITLDGADTPMLHVVDAGSESAMAAGMRVEASFKAPADCVGRIDDIIAFVPAADPSPSEGAGEPFAAPEENDITEMDAYCDLTYVDNASPTTTMWAKALMEGRIIGQKCPQCERTIVGPRGMCSVCAIELDESHVIDVPDRGVVSNFTIVTPVQYHGQTETEPFVRCSILLDGANAVIAQQEILGITASEVRVGMHVECVWAPANERSVQDIDNRSRGSGGDAIIGWRLTGEPDEPAENYLNRMM</sequence>
<dbReference type="EMBL" id="CAEZXY010000015">
    <property type="protein sequence ID" value="CAB4700951.1"/>
    <property type="molecule type" value="Genomic_DNA"/>
</dbReference>
<evidence type="ECO:0000313" key="6">
    <source>
        <dbReference type="EMBL" id="CAB4630784.1"/>
    </source>
</evidence>
<evidence type="ECO:0000313" key="3">
    <source>
        <dbReference type="EMBL" id="CAB4332048.1"/>
    </source>
</evidence>
<dbReference type="EMBL" id="CAFBNJ010000012">
    <property type="protein sequence ID" value="CAB4943646.1"/>
    <property type="molecule type" value="Genomic_DNA"/>
</dbReference>
<dbReference type="EMBL" id="CAFBRD010000025">
    <property type="protein sequence ID" value="CAB5076097.1"/>
    <property type="molecule type" value="Genomic_DNA"/>
</dbReference>
<protein>
    <submittedName>
        <fullName evidence="5">Unannotated protein</fullName>
    </submittedName>
</protein>
<feature type="domain" description="ChsH2 C-terminal OB-fold" evidence="1">
    <location>
        <begin position="64"/>
        <end position="129"/>
    </location>
</feature>
<accession>A0A6J6ENG2</accession>
<dbReference type="InterPro" id="IPR002878">
    <property type="entry name" value="ChsH2_C"/>
</dbReference>
<proteinExistence type="predicted"/>
<dbReference type="AlphaFoldDB" id="A0A6J6ENG2"/>
<dbReference type="InterPro" id="IPR052513">
    <property type="entry name" value="Thioester_dehydratase-like"/>
</dbReference>
<evidence type="ECO:0000259" key="1">
    <source>
        <dbReference type="Pfam" id="PF01796"/>
    </source>
</evidence>
<evidence type="ECO:0000313" key="4">
    <source>
        <dbReference type="EMBL" id="CAB4372192.1"/>
    </source>
</evidence>
<dbReference type="Gene3D" id="6.10.30.10">
    <property type="match status" value="1"/>
</dbReference>
<evidence type="ECO:0000313" key="8">
    <source>
        <dbReference type="EMBL" id="CAB4792574.1"/>
    </source>
</evidence>